<dbReference type="OrthoDB" id="9810376at2"/>
<evidence type="ECO:0000313" key="1">
    <source>
        <dbReference type="EMBL" id="TXL74353.1"/>
    </source>
</evidence>
<reference evidence="1 2" key="1">
    <citation type="submission" date="2019-06" db="EMBL/GenBank/DDBJ databases">
        <title>New taxonomy in bacterial strain CC-CFT640, isolated from vineyard.</title>
        <authorList>
            <person name="Lin S.-Y."/>
            <person name="Tsai C.-F."/>
            <person name="Young C.-C."/>
        </authorList>
    </citation>
    <scope>NUCLEOTIDE SEQUENCE [LARGE SCALE GENOMIC DNA]</scope>
    <source>
        <strain evidence="1 2">CC-CFT640</strain>
    </source>
</reference>
<dbReference type="Pfam" id="PF09923">
    <property type="entry name" value="DUF2155"/>
    <property type="match status" value="1"/>
</dbReference>
<comment type="caution">
    <text evidence="1">The sequence shown here is derived from an EMBL/GenBank/DDBJ whole genome shotgun (WGS) entry which is preliminary data.</text>
</comment>
<gene>
    <name evidence="1" type="ORF">FHP25_17685</name>
</gene>
<keyword evidence="2" id="KW-1185">Reference proteome</keyword>
<evidence type="ECO:0000313" key="2">
    <source>
        <dbReference type="Proteomes" id="UP000321638"/>
    </source>
</evidence>
<proteinExistence type="predicted"/>
<dbReference type="InterPro" id="IPR019225">
    <property type="entry name" value="DUF2155"/>
</dbReference>
<organism evidence="1 2">
    <name type="scientific">Vineibacter terrae</name>
    <dbReference type="NCBI Taxonomy" id="2586908"/>
    <lineage>
        <taxon>Bacteria</taxon>
        <taxon>Pseudomonadati</taxon>
        <taxon>Pseudomonadota</taxon>
        <taxon>Alphaproteobacteria</taxon>
        <taxon>Hyphomicrobiales</taxon>
        <taxon>Vineibacter</taxon>
    </lineage>
</organism>
<name>A0A5C8PKZ3_9HYPH</name>
<protein>
    <submittedName>
        <fullName evidence="1">DUF2155 domain-containing protein</fullName>
    </submittedName>
</protein>
<sequence>MLQGLDKVTTRTSRFPVAIGDTLAFGTLRISVSECLVNVPEAPAEAAAFLTIVDNKPGQSAETLFSGWMFASSPGLSALDSSVYDVWVVACANVAQASAPSSSR</sequence>
<dbReference type="EMBL" id="VDUZ01000019">
    <property type="protein sequence ID" value="TXL74353.1"/>
    <property type="molecule type" value="Genomic_DNA"/>
</dbReference>
<accession>A0A5C8PKZ3</accession>
<dbReference type="AlphaFoldDB" id="A0A5C8PKZ3"/>
<dbReference type="Proteomes" id="UP000321638">
    <property type="component" value="Unassembled WGS sequence"/>
</dbReference>